<evidence type="ECO:0000259" key="3">
    <source>
        <dbReference type="PROSITE" id="PS50198"/>
    </source>
</evidence>
<keyword evidence="1" id="KW-0413">Isomerase</keyword>
<feature type="domain" description="PpiC" evidence="3">
    <location>
        <begin position="181"/>
        <end position="281"/>
    </location>
</feature>
<reference evidence="4 5" key="1">
    <citation type="journal article" date="2015" name="Microbiome">
        <title>Genomic resolution of linkages in carbon, nitrogen, and sulfur cycling among widespread estuary sediment bacteria.</title>
        <authorList>
            <person name="Baker B.J."/>
            <person name="Lazar C.S."/>
            <person name="Teske A.P."/>
            <person name="Dick G.J."/>
        </authorList>
    </citation>
    <scope>NUCLEOTIDE SEQUENCE [LARGE SCALE GENOMIC DNA]</scope>
    <source>
        <strain evidence="4">DG_24</strain>
    </source>
</reference>
<name>A0A0S7WU02_UNCT6</name>
<dbReference type="Gene3D" id="1.10.4030.10">
    <property type="entry name" value="Porin chaperone SurA, peptide-binding domain"/>
    <property type="match status" value="1"/>
</dbReference>
<dbReference type="EMBL" id="LIZS01000015">
    <property type="protein sequence ID" value="KPJ53650.1"/>
    <property type="molecule type" value="Genomic_DNA"/>
</dbReference>
<dbReference type="STRING" id="1703770.AMJ39_03865"/>
<dbReference type="SUPFAM" id="SSF109998">
    <property type="entry name" value="Triger factor/SurA peptide-binding domain-like"/>
    <property type="match status" value="1"/>
</dbReference>
<evidence type="ECO:0000313" key="4">
    <source>
        <dbReference type="EMBL" id="KPJ53650.1"/>
    </source>
</evidence>
<dbReference type="SUPFAM" id="SSF54534">
    <property type="entry name" value="FKBP-like"/>
    <property type="match status" value="2"/>
</dbReference>
<dbReference type="AlphaFoldDB" id="A0A0S7WU02"/>
<accession>A0A0S7WU02</accession>
<dbReference type="InterPro" id="IPR000297">
    <property type="entry name" value="PPIase_PpiC"/>
</dbReference>
<dbReference type="InterPro" id="IPR023058">
    <property type="entry name" value="PPIase_PpiC_CS"/>
</dbReference>
<dbReference type="InterPro" id="IPR046357">
    <property type="entry name" value="PPIase_dom_sf"/>
</dbReference>
<dbReference type="Pfam" id="PF13624">
    <property type="entry name" value="SurA_N_3"/>
    <property type="match status" value="1"/>
</dbReference>
<dbReference type="Pfam" id="PF00639">
    <property type="entry name" value="Rotamase"/>
    <property type="match status" value="1"/>
</dbReference>
<dbReference type="InterPro" id="IPR027304">
    <property type="entry name" value="Trigger_fact/SurA_dom_sf"/>
</dbReference>
<dbReference type="GO" id="GO:0003755">
    <property type="term" value="F:peptidyl-prolyl cis-trans isomerase activity"/>
    <property type="evidence" value="ECO:0007669"/>
    <property type="project" value="UniProtKB-KW"/>
</dbReference>
<dbReference type="PROSITE" id="PS01096">
    <property type="entry name" value="PPIC_PPIASE_1"/>
    <property type="match status" value="2"/>
</dbReference>
<dbReference type="PROSITE" id="PS50198">
    <property type="entry name" value="PPIC_PPIASE_2"/>
    <property type="match status" value="2"/>
</dbReference>
<evidence type="ECO:0000313" key="5">
    <source>
        <dbReference type="Proteomes" id="UP000052008"/>
    </source>
</evidence>
<organism evidence="4 5">
    <name type="scientific">candidate division TA06 bacterium DG_24</name>
    <dbReference type="NCBI Taxonomy" id="1703770"/>
    <lineage>
        <taxon>Bacteria</taxon>
        <taxon>Bacteria division TA06</taxon>
    </lineage>
</organism>
<dbReference type="PANTHER" id="PTHR47245:SF2">
    <property type="entry name" value="PEPTIDYL-PROLYL CIS-TRANS ISOMERASE HP_0175-RELATED"/>
    <property type="match status" value="1"/>
</dbReference>
<feature type="domain" description="PpiC" evidence="3">
    <location>
        <begin position="284"/>
        <end position="384"/>
    </location>
</feature>
<gene>
    <name evidence="4" type="ORF">AMJ39_03865</name>
</gene>
<keyword evidence="1" id="KW-0697">Rotamase</keyword>
<evidence type="ECO:0000256" key="2">
    <source>
        <dbReference type="SAM" id="MobiDB-lite"/>
    </source>
</evidence>
<evidence type="ECO:0000256" key="1">
    <source>
        <dbReference type="PROSITE-ProRule" id="PRU00278"/>
    </source>
</evidence>
<dbReference type="PANTHER" id="PTHR47245">
    <property type="entry name" value="PEPTIDYLPROLYL ISOMERASE"/>
    <property type="match status" value="1"/>
</dbReference>
<proteinExistence type="predicted"/>
<feature type="region of interest" description="Disordered" evidence="2">
    <location>
        <begin position="432"/>
        <end position="458"/>
    </location>
</feature>
<dbReference type="InterPro" id="IPR050245">
    <property type="entry name" value="PrsA_foldase"/>
</dbReference>
<comment type="caution">
    <text evidence="4">The sequence shown here is derived from an EMBL/GenBank/DDBJ whole genome shotgun (WGS) entry which is preliminary data.</text>
</comment>
<dbReference type="Pfam" id="PF13616">
    <property type="entry name" value="Rotamase_3"/>
    <property type="match status" value="1"/>
</dbReference>
<dbReference type="Gene3D" id="3.10.50.40">
    <property type="match status" value="2"/>
</dbReference>
<protein>
    <recommendedName>
        <fullName evidence="3">PpiC domain-containing protein</fullName>
    </recommendedName>
</protein>
<sequence>MHDLRRYILFLFLLFMVGTSWAVRETVDRIVAVVGDDVILESELTREVYLYYIQFGVEIEDEAQLEDLRSSVLERMIESRILLAEAKRDTIEPSETEVEEALNQAIKEISGRFPSEEAFEEEVLQQGLTVDDLRARYREDIRERLLVDGLVERRLRPGVFVSSREVEEFYQSHIDSIPLVPAKVTLSHIMIAVVPGEEMEKAAKERAEAILALVKEGQDFAMLARRFSEDPGSAPQGGDLGYFGRGEMVPEFETAAFDLQPGEVSGLVQTVFGYHILKCEEKEADRVRISHILVLLLPGPEDAARARVRADSVRTMALAEERFASLAGRYSDDAESRDRGGVLGEFVVDDLGQFLRDAIEGLGPGEISDIVESDIGYHVVRVDAYEASRRPTYDEIKGSLKEFLFQTKLEEKSKGWIEELKEEIYVENRLAESVVEREEEDEGPALEPPGEGGELGRE</sequence>
<dbReference type="PATRIC" id="fig|1703770.3.peg.1594"/>
<dbReference type="Proteomes" id="UP000052008">
    <property type="component" value="Unassembled WGS sequence"/>
</dbReference>